<evidence type="ECO:0000313" key="3">
    <source>
        <dbReference type="EMBL" id="KAH7308989.1"/>
    </source>
</evidence>
<feature type="region of interest" description="Disordered" evidence="1">
    <location>
        <begin position="1"/>
        <end position="30"/>
    </location>
</feature>
<dbReference type="Proteomes" id="UP000813444">
    <property type="component" value="Unassembled WGS sequence"/>
</dbReference>
<sequence>MFEQTAKAVHQKMPCPKPSRPGKDDDCHPAQPITVSIETKKSEGFEEVVLQIGVWHAAHWTYLDRIAKKRNTHLDGLEFLPGLIVSGADWYFVASTRQGHKTTLWKKTVDWINGIAHWSLQGCSGDPVSRTVV</sequence>
<reference evidence="3" key="1">
    <citation type="journal article" date="2021" name="Nat. Commun.">
        <title>Genetic determinants of endophytism in the Arabidopsis root mycobiome.</title>
        <authorList>
            <person name="Mesny F."/>
            <person name="Miyauchi S."/>
            <person name="Thiergart T."/>
            <person name="Pickel B."/>
            <person name="Atanasova L."/>
            <person name="Karlsson M."/>
            <person name="Huettel B."/>
            <person name="Barry K.W."/>
            <person name="Haridas S."/>
            <person name="Chen C."/>
            <person name="Bauer D."/>
            <person name="Andreopoulos W."/>
            <person name="Pangilinan J."/>
            <person name="LaButti K."/>
            <person name="Riley R."/>
            <person name="Lipzen A."/>
            <person name="Clum A."/>
            <person name="Drula E."/>
            <person name="Henrissat B."/>
            <person name="Kohler A."/>
            <person name="Grigoriev I.V."/>
            <person name="Martin F.M."/>
            <person name="Hacquard S."/>
        </authorList>
    </citation>
    <scope>NUCLEOTIDE SEQUENCE</scope>
    <source>
        <strain evidence="3">MPI-CAGE-CH-0235</strain>
    </source>
</reference>
<dbReference type="AlphaFoldDB" id="A0A8K0SMN6"/>
<protein>
    <recommendedName>
        <fullName evidence="2">PD-(D/E)XK nuclease-like domain-containing protein</fullName>
    </recommendedName>
</protein>
<accession>A0A8K0SMN6</accession>
<keyword evidence="4" id="KW-1185">Reference proteome</keyword>
<dbReference type="OrthoDB" id="4161186at2759"/>
<dbReference type="EMBL" id="JAGPNK010000014">
    <property type="protein sequence ID" value="KAH7308989.1"/>
    <property type="molecule type" value="Genomic_DNA"/>
</dbReference>
<evidence type="ECO:0000259" key="2">
    <source>
        <dbReference type="Pfam" id="PF20516"/>
    </source>
</evidence>
<dbReference type="Pfam" id="PF20516">
    <property type="entry name" value="PDDEXK_12"/>
    <property type="match status" value="1"/>
</dbReference>
<evidence type="ECO:0000256" key="1">
    <source>
        <dbReference type="SAM" id="MobiDB-lite"/>
    </source>
</evidence>
<proteinExistence type="predicted"/>
<gene>
    <name evidence="3" type="ORF">B0I35DRAFT_412854</name>
</gene>
<name>A0A8K0SMN6_9HYPO</name>
<feature type="domain" description="PD-(D/E)XK nuclease-like" evidence="2">
    <location>
        <begin position="9"/>
        <end position="108"/>
    </location>
</feature>
<evidence type="ECO:0000313" key="4">
    <source>
        <dbReference type="Proteomes" id="UP000813444"/>
    </source>
</evidence>
<comment type="caution">
    <text evidence="3">The sequence shown here is derived from an EMBL/GenBank/DDBJ whole genome shotgun (WGS) entry which is preliminary data.</text>
</comment>
<organism evidence="3 4">
    <name type="scientific">Stachybotrys elegans</name>
    <dbReference type="NCBI Taxonomy" id="80388"/>
    <lineage>
        <taxon>Eukaryota</taxon>
        <taxon>Fungi</taxon>
        <taxon>Dikarya</taxon>
        <taxon>Ascomycota</taxon>
        <taxon>Pezizomycotina</taxon>
        <taxon>Sordariomycetes</taxon>
        <taxon>Hypocreomycetidae</taxon>
        <taxon>Hypocreales</taxon>
        <taxon>Stachybotryaceae</taxon>
        <taxon>Stachybotrys</taxon>
    </lineage>
</organism>
<dbReference type="InterPro" id="IPR046797">
    <property type="entry name" value="PDDEXK_12"/>
</dbReference>